<evidence type="ECO:0000256" key="1">
    <source>
        <dbReference type="ARBA" id="ARBA00004123"/>
    </source>
</evidence>
<dbReference type="GO" id="GO:0034715">
    <property type="term" value="C:pICln-Sm protein complex"/>
    <property type="evidence" value="ECO:0007669"/>
    <property type="project" value="TreeGrafter"/>
</dbReference>
<evidence type="ECO:0008006" key="8">
    <source>
        <dbReference type="Google" id="ProtNLM"/>
    </source>
</evidence>
<comment type="subcellular location">
    <subcellularLocation>
        <location evidence="2">Cytoplasm</location>
    </subcellularLocation>
    <subcellularLocation>
        <location evidence="1">Nucleus</location>
    </subcellularLocation>
</comment>
<comment type="caution">
    <text evidence="6">The sequence shown here is derived from an EMBL/GenBank/DDBJ whole genome shotgun (WGS) entry which is preliminary data.</text>
</comment>
<dbReference type="InterPro" id="IPR039924">
    <property type="entry name" value="ICln/Lot5/Saf5"/>
</dbReference>
<dbReference type="GO" id="GO:0045292">
    <property type="term" value="P:mRNA cis splicing, via spliceosome"/>
    <property type="evidence" value="ECO:0007669"/>
    <property type="project" value="TreeGrafter"/>
</dbReference>
<evidence type="ECO:0000256" key="3">
    <source>
        <dbReference type="ARBA" id="ARBA00022490"/>
    </source>
</evidence>
<dbReference type="GO" id="GO:0005829">
    <property type="term" value="C:cytosol"/>
    <property type="evidence" value="ECO:0007669"/>
    <property type="project" value="TreeGrafter"/>
</dbReference>
<organism evidence="6 7">
    <name type="scientific">Pythium insidiosum</name>
    <name type="common">Pythiosis disease agent</name>
    <dbReference type="NCBI Taxonomy" id="114742"/>
    <lineage>
        <taxon>Eukaryota</taxon>
        <taxon>Sar</taxon>
        <taxon>Stramenopiles</taxon>
        <taxon>Oomycota</taxon>
        <taxon>Peronosporomycetes</taxon>
        <taxon>Pythiales</taxon>
        <taxon>Pythiaceae</taxon>
        <taxon>Pythium</taxon>
    </lineage>
</organism>
<dbReference type="InterPro" id="IPR011993">
    <property type="entry name" value="PH-like_dom_sf"/>
</dbReference>
<keyword evidence="7" id="KW-1185">Reference proteome</keyword>
<reference evidence="6" key="1">
    <citation type="submission" date="2021-12" db="EMBL/GenBank/DDBJ databases">
        <title>Prjna785345.</title>
        <authorList>
            <person name="Rujirawat T."/>
            <person name="Krajaejun T."/>
        </authorList>
    </citation>
    <scope>NUCLEOTIDE SEQUENCE</scope>
    <source>
        <strain evidence="6">Pi057C3</strain>
    </source>
</reference>
<proteinExistence type="predicted"/>
<protein>
    <recommendedName>
        <fullName evidence="8">Chloride conductance regulatory protein ICln</fullName>
    </recommendedName>
</protein>
<dbReference type="Proteomes" id="UP001209570">
    <property type="component" value="Unassembled WGS sequence"/>
</dbReference>
<dbReference type="PANTHER" id="PTHR21399">
    <property type="entry name" value="CHLORIDE CONDUCTANCE REGULATORY PROTEIN ICLN"/>
    <property type="match status" value="1"/>
</dbReference>
<evidence type="ECO:0000313" key="6">
    <source>
        <dbReference type="EMBL" id="KAJ0406105.1"/>
    </source>
</evidence>
<name>A0AAD5LQK1_PYTIN</name>
<dbReference type="GO" id="GO:0000387">
    <property type="term" value="P:spliceosomal snRNP assembly"/>
    <property type="evidence" value="ECO:0007669"/>
    <property type="project" value="TreeGrafter"/>
</dbReference>
<accession>A0AAD5LQK1</accession>
<feature type="region of interest" description="Disordered" evidence="5">
    <location>
        <begin position="191"/>
        <end position="213"/>
    </location>
</feature>
<gene>
    <name evidence="6" type="ORF">P43SY_008356</name>
</gene>
<evidence type="ECO:0000256" key="5">
    <source>
        <dbReference type="SAM" id="MobiDB-lite"/>
    </source>
</evidence>
<keyword evidence="3" id="KW-0963">Cytoplasm</keyword>
<evidence type="ECO:0000256" key="4">
    <source>
        <dbReference type="ARBA" id="ARBA00023242"/>
    </source>
</evidence>
<dbReference type="PANTHER" id="PTHR21399:SF0">
    <property type="entry name" value="METHYLOSOME SUBUNIT PICLN"/>
    <property type="match status" value="1"/>
</dbReference>
<dbReference type="EMBL" id="JAKCXM010000036">
    <property type="protein sequence ID" value="KAJ0406105.1"/>
    <property type="molecule type" value="Genomic_DNA"/>
</dbReference>
<feature type="compositionally biased region" description="Acidic residues" evidence="5">
    <location>
        <begin position="202"/>
        <end position="213"/>
    </location>
</feature>
<dbReference type="Gene3D" id="2.30.29.30">
    <property type="entry name" value="Pleckstrin-homology domain (PH domain)/Phosphotyrosine-binding domain (PTB)"/>
    <property type="match status" value="1"/>
</dbReference>
<sequence>MMNVLTTSDLSADGTPRLRTAAENEDQEEFLIASFADVQIHIATPEENDDENECMAEELPWNAATGALFVTTKRILWVGDRAALRVGYGWEMSHVTLHAISRDPAAFAKPCLYCQIGDDDMTEVRFVPSDEKLLSELFAAFSKSAEMNPDDEDDEEGDAMDDGWIYDEDEVENGARAAQIAAHLDSVLHIAPGVAPPPEAGQFDDADEDDELL</sequence>
<evidence type="ECO:0000313" key="7">
    <source>
        <dbReference type="Proteomes" id="UP001209570"/>
    </source>
</evidence>
<evidence type="ECO:0000256" key="2">
    <source>
        <dbReference type="ARBA" id="ARBA00004496"/>
    </source>
</evidence>
<dbReference type="Pfam" id="PF03517">
    <property type="entry name" value="Voldacs"/>
    <property type="match status" value="2"/>
</dbReference>
<keyword evidence="4" id="KW-0539">Nucleus</keyword>
<dbReference type="AlphaFoldDB" id="A0AAD5LQK1"/>
<dbReference type="GO" id="GO:0005681">
    <property type="term" value="C:spliceosomal complex"/>
    <property type="evidence" value="ECO:0007669"/>
    <property type="project" value="TreeGrafter"/>
</dbReference>